<comment type="caution">
    <text evidence="3">The sequence shown here is derived from an EMBL/GenBank/DDBJ whole genome shotgun (WGS) entry which is preliminary data.</text>
</comment>
<gene>
    <name evidence="3" type="ORF">TrST_g3836</name>
</gene>
<evidence type="ECO:0000256" key="2">
    <source>
        <dbReference type="SAM" id="SignalP"/>
    </source>
</evidence>
<feature type="compositionally biased region" description="Basic and acidic residues" evidence="1">
    <location>
        <begin position="246"/>
        <end position="259"/>
    </location>
</feature>
<organism evidence="3 4">
    <name type="scientific">Triparma strigata</name>
    <dbReference type="NCBI Taxonomy" id="1606541"/>
    <lineage>
        <taxon>Eukaryota</taxon>
        <taxon>Sar</taxon>
        <taxon>Stramenopiles</taxon>
        <taxon>Ochrophyta</taxon>
        <taxon>Bolidophyceae</taxon>
        <taxon>Parmales</taxon>
        <taxon>Triparmaceae</taxon>
        <taxon>Triparma</taxon>
    </lineage>
</organism>
<dbReference type="AlphaFoldDB" id="A0A9W7BSP7"/>
<dbReference type="Proteomes" id="UP001165085">
    <property type="component" value="Unassembled WGS sequence"/>
</dbReference>
<feature type="chain" id="PRO_5040860427" evidence="2">
    <location>
        <begin position="22"/>
        <end position="272"/>
    </location>
</feature>
<evidence type="ECO:0000313" key="3">
    <source>
        <dbReference type="EMBL" id="GMH93007.1"/>
    </source>
</evidence>
<feature type="signal peptide" evidence="2">
    <location>
        <begin position="1"/>
        <end position="21"/>
    </location>
</feature>
<proteinExistence type="predicted"/>
<keyword evidence="2" id="KW-0732">Signal</keyword>
<accession>A0A9W7BSP7</accession>
<keyword evidence="4" id="KW-1185">Reference proteome</keyword>
<evidence type="ECO:0000313" key="4">
    <source>
        <dbReference type="Proteomes" id="UP001165085"/>
    </source>
</evidence>
<protein>
    <submittedName>
        <fullName evidence="3">Uncharacterized protein</fullName>
    </submittedName>
</protein>
<name>A0A9W7BSP7_9STRA</name>
<dbReference type="EMBL" id="BRXY01000407">
    <property type="protein sequence ID" value="GMH93007.1"/>
    <property type="molecule type" value="Genomic_DNA"/>
</dbReference>
<feature type="region of interest" description="Disordered" evidence="1">
    <location>
        <begin position="246"/>
        <end position="272"/>
    </location>
</feature>
<evidence type="ECO:0000256" key="1">
    <source>
        <dbReference type="SAM" id="MobiDB-lite"/>
    </source>
</evidence>
<sequence>MKIISSFGLAALAATFTSTSSYSFLPSPSCHASSSSSRRALLKTLPLSIPLLLPLSSSADEPSLFDQFGTDSKSIKQTPKKTEQVMVPKSAGAIDPNLRANYYYPTARKRYLPRIKKASDEISLVPDLIASSSWSSVTDFSTKTADDTVLPMKLYTSSLAGQGLNLKSSTITIMSKSAEDFDKYNKQLQKAASKKDVEKSVVALQNMAVALQDYRVEGKLLGPDGGGDIPSVEDIRRSGCRVQGRSFEKKITERDEKLKNAQTSPVEKKGKA</sequence>
<reference evidence="4" key="1">
    <citation type="journal article" date="2023" name="Commun. Biol.">
        <title>Genome analysis of Parmales, the sister group of diatoms, reveals the evolutionary specialization of diatoms from phago-mixotrophs to photoautotrophs.</title>
        <authorList>
            <person name="Ban H."/>
            <person name="Sato S."/>
            <person name="Yoshikawa S."/>
            <person name="Yamada K."/>
            <person name="Nakamura Y."/>
            <person name="Ichinomiya M."/>
            <person name="Sato N."/>
            <person name="Blanc-Mathieu R."/>
            <person name="Endo H."/>
            <person name="Kuwata A."/>
            <person name="Ogata H."/>
        </authorList>
    </citation>
    <scope>NUCLEOTIDE SEQUENCE [LARGE SCALE GENOMIC DNA]</scope>
    <source>
        <strain evidence="4">NIES 3701</strain>
    </source>
</reference>
<dbReference type="OrthoDB" id="192718at2759"/>